<dbReference type="Pfam" id="PF00563">
    <property type="entry name" value="EAL"/>
    <property type="match status" value="1"/>
</dbReference>
<dbReference type="AlphaFoldDB" id="A0A504UWP5"/>
<dbReference type="InterPro" id="IPR052155">
    <property type="entry name" value="Biofilm_reg_signaling"/>
</dbReference>
<dbReference type="CDD" id="cd01949">
    <property type="entry name" value="GGDEF"/>
    <property type="match status" value="1"/>
</dbReference>
<dbReference type="InterPro" id="IPR001633">
    <property type="entry name" value="EAL_dom"/>
</dbReference>
<dbReference type="PROSITE" id="PS50887">
    <property type="entry name" value="GGDEF"/>
    <property type="match status" value="1"/>
</dbReference>
<dbReference type="PROSITE" id="PS50883">
    <property type="entry name" value="EAL"/>
    <property type="match status" value="1"/>
</dbReference>
<keyword evidence="5" id="KW-1185">Reference proteome</keyword>
<feature type="transmembrane region" description="Helical" evidence="1">
    <location>
        <begin position="92"/>
        <end position="111"/>
    </location>
</feature>
<keyword evidence="1" id="KW-0472">Membrane</keyword>
<dbReference type="InterPro" id="IPR029787">
    <property type="entry name" value="Nucleotide_cyclase"/>
</dbReference>
<dbReference type="Proteomes" id="UP000316429">
    <property type="component" value="Unassembled WGS sequence"/>
</dbReference>
<feature type="transmembrane region" description="Helical" evidence="1">
    <location>
        <begin position="143"/>
        <end position="163"/>
    </location>
</feature>
<dbReference type="InterPro" id="IPR043128">
    <property type="entry name" value="Rev_trsase/Diguanyl_cyclase"/>
</dbReference>
<keyword evidence="1" id="KW-1133">Transmembrane helix</keyword>
<feature type="domain" description="EAL" evidence="2">
    <location>
        <begin position="400"/>
        <end position="653"/>
    </location>
</feature>
<feature type="transmembrane region" description="Helical" evidence="1">
    <location>
        <begin position="53"/>
        <end position="72"/>
    </location>
</feature>
<dbReference type="InterPro" id="IPR035919">
    <property type="entry name" value="EAL_sf"/>
</dbReference>
<organism evidence="4 5">
    <name type="scientific">Rhizobium glycinendophyticum</name>
    <dbReference type="NCBI Taxonomy" id="2589807"/>
    <lineage>
        <taxon>Bacteria</taxon>
        <taxon>Pseudomonadati</taxon>
        <taxon>Pseudomonadota</taxon>
        <taxon>Alphaproteobacteria</taxon>
        <taxon>Hyphomicrobiales</taxon>
        <taxon>Rhizobiaceae</taxon>
        <taxon>Rhizobium/Agrobacterium group</taxon>
        <taxon>Rhizobium</taxon>
    </lineage>
</organism>
<keyword evidence="1" id="KW-0812">Transmembrane</keyword>
<evidence type="ECO:0000313" key="4">
    <source>
        <dbReference type="EMBL" id="TPP11181.1"/>
    </source>
</evidence>
<accession>A0A504UWP5</accession>
<feature type="domain" description="GGDEF" evidence="3">
    <location>
        <begin position="258"/>
        <end position="391"/>
    </location>
</feature>
<dbReference type="Pfam" id="PF00990">
    <property type="entry name" value="GGDEF"/>
    <property type="match status" value="1"/>
</dbReference>
<dbReference type="SMART" id="SM00267">
    <property type="entry name" value="GGDEF"/>
    <property type="match status" value="1"/>
</dbReference>
<reference evidence="4 5" key="1">
    <citation type="submission" date="2019-06" db="EMBL/GenBank/DDBJ databases">
        <title>Rhizobium sp. CL12 isolated from roots of soybean.</title>
        <authorList>
            <person name="Wang C."/>
        </authorList>
    </citation>
    <scope>NUCLEOTIDE SEQUENCE [LARGE SCALE GENOMIC DNA]</scope>
    <source>
        <strain evidence="4 5">CL12</strain>
    </source>
</reference>
<dbReference type="Gene3D" id="3.30.70.270">
    <property type="match status" value="1"/>
</dbReference>
<evidence type="ECO:0000313" key="5">
    <source>
        <dbReference type="Proteomes" id="UP000316429"/>
    </source>
</evidence>
<dbReference type="OrthoDB" id="8107802at2"/>
<evidence type="ECO:0000259" key="2">
    <source>
        <dbReference type="PROSITE" id="PS50883"/>
    </source>
</evidence>
<dbReference type="PANTHER" id="PTHR44757">
    <property type="entry name" value="DIGUANYLATE CYCLASE DGCP"/>
    <property type="match status" value="1"/>
</dbReference>
<dbReference type="SUPFAM" id="SSF55073">
    <property type="entry name" value="Nucleotide cyclase"/>
    <property type="match status" value="1"/>
</dbReference>
<name>A0A504UWP5_9HYPH</name>
<proteinExistence type="predicted"/>
<dbReference type="EMBL" id="VFYP01000001">
    <property type="protein sequence ID" value="TPP11181.1"/>
    <property type="molecule type" value="Genomic_DNA"/>
</dbReference>
<feature type="transmembrane region" description="Helical" evidence="1">
    <location>
        <begin position="169"/>
        <end position="187"/>
    </location>
</feature>
<dbReference type="PANTHER" id="PTHR44757:SF2">
    <property type="entry name" value="BIOFILM ARCHITECTURE MAINTENANCE PROTEIN MBAA"/>
    <property type="match status" value="1"/>
</dbReference>
<evidence type="ECO:0000259" key="3">
    <source>
        <dbReference type="PROSITE" id="PS50887"/>
    </source>
</evidence>
<evidence type="ECO:0000256" key="1">
    <source>
        <dbReference type="SAM" id="Phobius"/>
    </source>
</evidence>
<gene>
    <name evidence="4" type="ORF">FJQ55_10280</name>
</gene>
<comment type="caution">
    <text evidence="4">The sequence shown here is derived from an EMBL/GenBank/DDBJ whole genome shotgun (WGS) entry which is preliminary data.</text>
</comment>
<dbReference type="CDD" id="cd01948">
    <property type="entry name" value="EAL"/>
    <property type="match status" value="1"/>
</dbReference>
<dbReference type="Gene3D" id="3.20.20.450">
    <property type="entry name" value="EAL domain"/>
    <property type="match status" value="1"/>
</dbReference>
<sequence>MDFRRSRTGEFPLAVLQAQVADIQRGHRSTLLYNFISLTFVMLILHLDGGLDWPVFAWFTISLVVIAARAWLMRDLMRKGLSRSDPKRCLGILSFGALALGLSWAALPFVLPDFAPLGQHTPLMIIMGGMATGSIVKQIGYTPLALAYAVPILGALIVSLLRHGEPNDLLIGACLTLLITVFIRRSIWAQHIFINSQVARHEATALADSLTRANSDILRQNTRLEALANRDMLTGLANRMFFHGRLHGDIARAAVIGETVALLIFDVERFQAINDTLGHSAGDALLREMGTRLEKIVGDGSLIARLGGDEFAVIVSGQDAVRRARSHAARVLEESRKPINFGKHRATVGLSVGLAAYPDHAATAEELLVSADMALYEAKRGDRRKLGEFDPELRRNAERKRLIEQDLGAAIETGALGAWFQPQLDLTSRRITGFEALVRWHHPQLGFIAPPDIVNAAQAMHLSERLTARIAADACILARQLPALGLDGATVALNVSPREFALYSVADMLEEVTAIHAVSPSALEIEITEEAILDPALADAQLKRLEEAGYKLAVDDFGMGHSSLANLISLKVDRLKIDRSFVKDVARSETNQKLVTAMVSLGQSLGLDIVVEGVETAEDAAVLARLGCTMAQGYLFARPMPPKALSTWIAEHRATVVKRRRKTGHLSVA</sequence>
<dbReference type="NCBIfam" id="TIGR00254">
    <property type="entry name" value="GGDEF"/>
    <property type="match status" value="1"/>
</dbReference>
<protein>
    <submittedName>
        <fullName evidence="4">EAL domain-containing protein</fullName>
    </submittedName>
</protein>
<dbReference type="SUPFAM" id="SSF141868">
    <property type="entry name" value="EAL domain-like"/>
    <property type="match status" value="1"/>
</dbReference>
<dbReference type="SMART" id="SM00052">
    <property type="entry name" value="EAL"/>
    <property type="match status" value="1"/>
</dbReference>
<feature type="transmembrane region" description="Helical" evidence="1">
    <location>
        <begin position="31"/>
        <end position="47"/>
    </location>
</feature>
<dbReference type="InterPro" id="IPR000160">
    <property type="entry name" value="GGDEF_dom"/>
</dbReference>